<protein>
    <submittedName>
        <fullName evidence="3">Peptidoglycan/LPS O-acetylase OafA/YrhL</fullName>
    </submittedName>
</protein>
<dbReference type="RefSeq" id="WP_184252899.1">
    <property type="nucleotide sequence ID" value="NZ_JACHIO010000003.1"/>
</dbReference>
<dbReference type="GO" id="GO:0000271">
    <property type="term" value="P:polysaccharide biosynthetic process"/>
    <property type="evidence" value="ECO:0007669"/>
    <property type="project" value="TreeGrafter"/>
</dbReference>
<accession>A0A7W7ZNF6</accession>
<comment type="caution">
    <text evidence="3">The sequence shown here is derived from an EMBL/GenBank/DDBJ whole genome shotgun (WGS) entry which is preliminary data.</text>
</comment>
<evidence type="ECO:0000259" key="2">
    <source>
        <dbReference type="Pfam" id="PF01757"/>
    </source>
</evidence>
<evidence type="ECO:0000256" key="1">
    <source>
        <dbReference type="SAM" id="Phobius"/>
    </source>
</evidence>
<feature type="transmembrane region" description="Helical" evidence="1">
    <location>
        <begin position="314"/>
        <end position="335"/>
    </location>
</feature>
<gene>
    <name evidence="3" type="ORF">HDF15_000741</name>
</gene>
<dbReference type="GO" id="GO:0016747">
    <property type="term" value="F:acyltransferase activity, transferring groups other than amino-acyl groups"/>
    <property type="evidence" value="ECO:0007669"/>
    <property type="project" value="InterPro"/>
</dbReference>
<feature type="transmembrane region" description="Helical" evidence="1">
    <location>
        <begin position="245"/>
        <end position="264"/>
    </location>
</feature>
<feature type="transmembrane region" description="Helical" evidence="1">
    <location>
        <begin position="93"/>
        <end position="111"/>
    </location>
</feature>
<feature type="transmembrane region" description="Helical" evidence="1">
    <location>
        <begin position="219"/>
        <end position="239"/>
    </location>
</feature>
<sequence length="377" mass="42707">MDKIRAGRNEVKIFKSLQVGRGLAALMVVFYHCEGLFSLAKYWHLTRYYFHFGSSGVDFFFVLSGIVILHAHRSDIGKPSRLRTYLWKRFRRIYPIYWIILLMLLPLYFALPGMGNGFERKASAIFNSFLLIPITGAETIIPVAWTLYHEIMFYAVFSFLLIKRFLGIVLLMLWMLASVAALLLSPSNQLLLVYISPLHLLFGIGLLVALTVGHVSRRGLTFAIVGAFGFVICCMYNDFNRAPNSYLPLFFGTFTAIGMLGLMLLERSHKLRFPKFLLLLGEASYSLYLVHYAVLSATAKMIYPLWARHPVPMAIPFTAMILLALFAGIGVHLFVEQPLLRRLPRNIRERFITESVSTQEVQPAQPVNNLAAGSVNG</sequence>
<dbReference type="EMBL" id="JACHIO010000003">
    <property type="protein sequence ID" value="MBB5062411.1"/>
    <property type="molecule type" value="Genomic_DNA"/>
</dbReference>
<dbReference type="Proteomes" id="UP000584867">
    <property type="component" value="Unassembled WGS sequence"/>
</dbReference>
<name>A0A7W7ZNF6_9BACT</name>
<dbReference type="PANTHER" id="PTHR23028:SF131">
    <property type="entry name" value="BLR2367 PROTEIN"/>
    <property type="match status" value="1"/>
</dbReference>
<dbReference type="InterPro" id="IPR002656">
    <property type="entry name" value="Acyl_transf_3_dom"/>
</dbReference>
<feature type="transmembrane region" description="Helical" evidence="1">
    <location>
        <begin position="191"/>
        <end position="212"/>
    </location>
</feature>
<feature type="transmembrane region" description="Helical" evidence="1">
    <location>
        <begin position="165"/>
        <end position="185"/>
    </location>
</feature>
<feature type="transmembrane region" description="Helical" evidence="1">
    <location>
        <begin position="276"/>
        <end position="294"/>
    </location>
</feature>
<dbReference type="InterPro" id="IPR050879">
    <property type="entry name" value="Acyltransferase_3"/>
</dbReference>
<evidence type="ECO:0000313" key="4">
    <source>
        <dbReference type="Proteomes" id="UP000584867"/>
    </source>
</evidence>
<organism evidence="3 4">
    <name type="scientific">Granulicella mallensis</name>
    <dbReference type="NCBI Taxonomy" id="940614"/>
    <lineage>
        <taxon>Bacteria</taxon>
        <taxon>Pseudomonadati</taxon>
        <taxon>Acidobacteriota</taxon>
        <taxon>Terriglobia</taxon>
        <taxon>Terriglobales</taxon>
        <taxon>Acidobacteriaceae</taxon>
        <taxon>Granulicella</taxon>
    </lineage>
</organism>
<proteinExistence type="predicted"/>
<evidence type="ECO:0000313" key="3">
    <source>
        <dbReference type="EMBL" id="MBB5062411.1"/>
    </source>
</evidence>
<feature type="transmembrane region" description="Helical" evidence="1">
    <location>
        <begin position="21"/>
        <end position="43"/>
    </location>
</feature>
<keyword evidence="1" id="KW-0812">Transmembrane</keyword>
<dbReference type="AlphaFoldDB" id="A0A7W7ZNF6"/>
<dbReference type="GO" id="GO:0016020">
    <property type="term" value="C:membrane"/>
    <property type="evidence" value="ECO:0007669"/>
    <property type="project" value="TreeGrafter"/>
</dbReference>
<feature type="domain" description="Acyltransferase 3" evidence="2">
    <location>
        <begin position="15"/>
        <end position="327"/>
    </location>
</feature>
<keyword evidence="1" id="KW-0472">Membrane</keyword>
<reference evidence="3 4" key="1">
    <citation type="submission" date="2020-08" db="EMBL/GenBank/DDBJ databases">
        <title>Genomic Encyclopedia of Type Strains, Phase IV (KMG-V): Genome sequencing to study the core and pangenomes of soil and plant-associated prokaryotes.</title>
        <authorList>
            <person name="Whitman W."/>
        </authorList>
    </citation>
    <scope>NUCLEOTIDE SEQUENCE [LARGE SCALE GENOMIC DNA]</scope>
    <source>
        <strain evidence="3 4">X5P3</strain>
    </source>
</reference>
<feature type="transmembrane region" description="Helical" evidence="1">
    <location>
        <begin position="49"/>
        <end position="72"/>
    </location>
</feature>
<keyword evidence="1" id="KW-1133">Transmembrane helix</keyword>
<feature type="transmembrane region" description="Helical" evidence="1">
    <location>
        <begin position="123"/>
        <end position="145"/>
    </location>
</feature>
<dbReference type="PANTHER" id="PTHR23028">
    <property type="entry name" value="ACETYLTRANSFERASE"/>
    <property type="match status" value="1"/>
</dbReference>
<dbReference type="Pfam" id="PF01757">
    <property type="entry name" value="Acyl_transf_3"/>
    <property type="match status" value="1"/>
</dbReference>